<gene>
    <name evidence="1" type="ORF">FNB79_07000</name>
</gene>
<dbReference type="EMBL" id="CP041637">
    <property type="protein sequence ID" value="QDO93734.1"/>
    <property type="molecule type" value="Genomic_DNA"/>
</dbReference>
<dbReference type="AlphaFoldDB" id="A0A516GQC8"/>
<dbReference type="OrthoDB" id="1144234at2"/>
<dbReference type="RefSeq" id="WP_143380636.1">
    <property type="nucleotide sequence ID" value="NZ_CP041637.1"/>
</dbReference>
<proteinExistence type="predicted"/>
<sequence length="150" mass="16968">MKTTKRFNSAIHKLYNAFHSNTLHPECCKHCAVGNILDNTDAWKHLSDSHGSTKLNYLGQVHSSLGRQFNGYTPKELLAIEVVFLEACGYVLPLHHKNKKPKNPTDKDTLFNGLSAVVSYLCKLDNIPDVMDCNALFNYKTIHIEQLQNI</sequence>
<evidence type="ECO:0000313" key="1">
    <source>
        <dbReference type="EMBL" id="QDO93734.1"/>
    </source>
</evidence>
<keyword evidence="2" id="KW-1185">Reference proteome</keyword>
<evidence type="ECO:0000313" key="2">
    <source>
        <dbReference type="Proteomes" id="UP000319209"/>
    </source>
</evidence>
<dbReference type="KEGG" id="fop:FNB79_07000"/>
<organism evidence="1 2">
    <name type="scientific">Formosa sediminum</name>
    <dbReference type="NCBI Taxonomy" id="2594004"/>
    <lineage>
        <taxon>Bacteria</taxon>
        <taxon>Pseudomonadati</taxon>
        <taxon>Bacteroidota</taxon>
        <taxon>Flavobacteriia</taxon>
        <taxon>Flavobacteriales</taxon>
        <taxon>Flavobacteriaceae</taxon>
        <taxon>Formosa</taxon>
    </lineage>
</organism>
<protein>
    <submittedName>
        <fullName evidence="1">Na(+)-translocating NADH-quinone reductase subunit F</fullName>
    </submittedName>
</protein>
<reference evidence="1 2" key="1">
    <citation type="submission" date="2019-07" db="EMBL/GenBank/DDBJ databases">
        <title>Genome sequencing for Formosa sp. PS13.</title>
        <authorList>
            <person name="Park S.-J."/>
        </authorList>
    </citation>
    <scope>NUCLEOTIDE SEQUENCE [LARGE SCALE GENOMIC DNA]</scope>
    <source>
        <strain evidence="1 2">PS13</strain>
    </source>
</reference>
<accession>A0A516GQC8</accession>
<dbReference type="Proteomes" id="UP000319209">
    <property type="component" value="Chromosome"/>
</dbReference>
<name>A0A516GQC8_9FLAO</name>